<dbReference type="GO" id="GO:0005737">
    <property type="term" value="C:cytoplasm"/>
    <property type="evidence" value="ECO:0007669"/>
    <property type="project" value="TreeGrafter"/>
</dbReference>
<proteinExistence type="predicted"/>
<evidence type="ECO:0000313" key="3">
    <source>
        <dbReference type="EMBL" id="TAA35376.1"/>
    </source>
</evidence>
<dbReference type="InterPro" id="IPR032465">
    <property type="entry name" value="ACMSD"/>
</dbReference>
<evidence type="ECO:0000313" key="4">
    <source>
        <dbReference type="Proteomes" id="UP000292087"/>
    </source>
</evidence>
<reference evidence="3 4" key="1">
    <citation type="submission" date="2019-02" db="EMBL/GenBank/DDBJ databases">
        <title>WGS of Pseudoxanthomonas species novum from clinical isolates.</title>
        <authorList>
            <person name="Bernier A.-M."/>
            <person name="Bernard K."/>
            <person name="Vachon A."/>
        </authorList>
    </citation>
    <scope>NUCLEOTIDE SEQUENCE [LARGE SCALE GENOMIC DNA]</scope>
    <source>
        <strain evidence="3 4">NML140781</strain>
    </source>
</reference>
<feature type="domain" description="Amidohydrolase-related" evidence="2">
    <location>
        <begin position="105"/>
        <end position="342"/>
    </location>
</feature>
<dbReference type="Gene3D" id="3.20.20.140">
    <property type="entry name" value="Metal-dependent hydrolases"/>
    <property type="match status" value="1"/>
</dbReference>
<evidence type="ECO:0000259" key="2">
    <source>
        <dbReference type="Pfam" id="PF04909"/>
    </source>
</evidence>
<sequence>MSAQPPIIDLHSHWFPPSSLRLLEARGHGPRISRDANGRPALHRAAAGVAPPPFPLGPQWFDIEARLAHLDALGVVHQLLSWPTTLGVDPGLEAADSLPLWTLWNDEVAALVRAHPRRFSAVAALSTADIAWSARELARAHTELGLIGGVLPVAGLASLAAAQRFAPVFEVAQRQRSHLYLHTGFAHPSVPGQPLQLLHADAADVRGALDTAHQFASTLITLAFTDFLDAYPDVSVQVAMLGGSGLIAPVFEQLALRAAQAGQVAQARRRLRQVWLDTGAAGQGPAAIAAVARVLGVDRIVFGSDYAPAADIAPVIEHVRQSGLDPAAQRAVFHDTAHALLRGRGVPLPLAA</sequence>
<comment type="caution">
    <text evidence="3">The sequence shown here is derived from an EMBL/GenBank/DDBJ whole genome shotgun (WGS) entry which is preliminary data.</text>
</comment>
<dbReference type="SUPFAM" id="SSF51556">
    <property type="entry name" value="Metallo-dependent hydrolases"/>
    <property type="match status" value="1"/>
</dbReference>
<dbReference type="GO" id="GO:0019748">
    <property type="term" value="P:secondary metabolic process"/>
    <property type="evidence" value="ECO:0007669"/>
    <property type="project" value="TreeGrafter"/>
</dbReference>
<dbReference type="Pfam" id="PF04909">
    <property type="entry name" value="Amidohydro_2"/>
    <property type="match status" value="1"/>
</dbReference>
<dbReference type="PANTHER" id="PTHR21240">
    <property type="entry name" value="2-AMINO-3-CARBOXYLMUCONATE-6-SEMIALDEHYDE DECARBOXYLASE"/>
    <property type="match status" value="1"/>
</dbReference>
<organism evidence="3 4">
    <name type="scientific">Pseudoxanthomonas winnipegensis</name>
    <dbReference type="NCBI Taxonomy" id="2480810"/>
    <lineage>
        <taxon>Bacteria</taxon>
        <taxon>Pseudomonadati</taxon>
        <taxon>Pseudomonadota</taxon>
        <taxon>Gammaproteobacteria</taxon>
        <taxon>Lysobacterales</taxon>
        <taxon>Lysobacteraceae</taxon>
        <taxon>Pseudoxanthomonas</taxon>
    </lineage>
</organism>
<dbReference type="GO" id="GO:0016787">
    <property type="term" value="F:hydrolase activity"/>
    <property type="evidence" value="ECO:0007669"/>
    <property type="project" value="InterPro"/>
</dbReference>
<accession>A0A4Q8LTS3</accession>
<dbReference type="RefSeq" id="WP_130523170.1">
    <property type="nucleotide sequence ID" value="NZ_SHMF01000002.1"/>
</dbReference>
<keyword evidence="1" id="KW-0456">Lyase</keyword>
<dbReference type="Proteomes" id="UP000292087">
    <property type="component" value="Unassembled WGS sequence"/>
</dbReference>
<dbReference type="InterPro" id="IPR032466">
    <property type="entry name" value="Metal_Hydrolase"/>
</dbReference>
<evidence type="ECO:0000256" key="1">
    <source>
        <dbReference type="ARBA" id="ARBA00023239"/>
    </source>
</evidence>
<dbReference type="PANTHER" id="PTHR21240:SF28">
    <property type="entry name" value="ISO-OROTATE DECARBOXYLASE (EUROFUNG)"/>
    <property type="match status" value="1"/>
</dbReference>
<dbReference type="GO" id="GO:0016831">
    <property type="term" value="F:carboxy-lyase activity"/>
    <property type="evidence" value="ECO:0007669"/>
    <property type="project" value="InterPro"/>
</dbReference>
<name>A0A4Q8LTS3_9GAMM</name>
<dbReference type="InterPro" id="IPR006680">
    <property type="entry name" value="Amidohydro-rel"/>
</dbReference>
<dbReference type="AlphaFoldDB" id="A0A4Q8LTS3"/>
<protein>
    <recommendedName>
        <fullName evidence="2">Amidohydrolase-related domain-containing protein</fullName>
    </recommendedName>
</protein>
<gene>
    <name evidence="3" type="ORF">EA656_06655</name>
</gene>
<dbReference type="EMBL" id="SHMF01000002">
    <property type="protein sequence ID" value="TAA35376.1"/>
    <property type="molecule type" value="Genomic_DNA"/>
</dbReference>